<organism evidence="10 11">
    <name type="scientific">Candidatus Pelagibacter giovannonii</name>
    <dbReference type="NCBI Taxonomy" id="2563896"/>
    <lineage>
        <taxon>Bacteria</taxon>
        <taxon>Pseudomonadati</taxon>
        <taxon>Pseudomonadota</taxon>
        <taxon>Alphaproteobacteria</taxon>
        <taxon>Candidatus Pelagibacterales</taxon>
        <taxon>Candidatus Pelagibacteraceae</taxon>
        <taxon>Candidatus Pelagibacter</taxon>
    </lineage>
</organism>
<evidence type="ECO:0000313" key="10">
    <source>
        <dbReference type="EMBL" id="QIZ21184.1"/>
    </source>
</evidence>
<dbReference type="GO" id="GO:0005737">
    <property type="term" value="C:cytoplasm"/>
    <property type="evidence" value="ECO:0007669"/>
    <property type="project" value="UniProtKB-SubCell"/>
</dbReference>
<dbReference type="EC" id="2.3.1.31" evidence="7"/>
<dbReference type="Gene3D" id="1.10.1740.110">
    <property type="match status" value="1"/>
</dbReference>
<accession>A0A6H1Q2X5</accession>
<gene>
    <name evidence="7" type="primary">metXA</name>
    <name evidence="10" type="ORF">E5R92_05240</name>
</gene>
<dbReference type="UniPathway" id="UPA00051">
    <property type="reaction ID" value="UER00074"/>
</dbReference>
<dbReference type="SUPFAM" id="SSF53474">
    <property type="entry name" value="alpha/beta-Hydrolases"/>
    <property type="match status" value="1"/>
</dbReference>
<keyword evidence="5 7" id="KW-0486">Methionine biosynthesis</keyword>
<comment type="pathway">
    <text evidence="7">Amino-acid biosynthesis; L-methionine biosynthesis via de novo pathway; O-acetyl-L-homoserine from L-homoserine: step 1/1.</text>
</comment>
<comment type="caution">
    <text evidence="7">Lacks conserved residue(s) required for the propagation of feature annotation.</text>
</comment>
<dbReference type="GO" id="GO:0004414">
    <property type="term" value="F:homoserine O-acetyltransferase activity"/>
    <property type="evidence" value="ECO:0007669"/>
    <property type="project" value="UniProtKB-UniRule"/>
</dbReference>
<evidence type="ECO:0000256" key="7">
    <source>
        <dbReference type="HAMAP-Rule" id="MF_00296"/>
    </source>
</evidence>
<name>A0A6H1Q2X5_9PROT</name>
<sequence>MNKNVNIKNVIIDKPLKLDCGQTINNYSLAYETYGSLNENKDNAILIFHALTGDQFVSGINPITKKEGWWSYAVGSGKAIDTDKYFVICANVIGGCMGSFGPSDINPDTNKKYGTTFPVITINDMVNAQFNLLNFFNIDKLFAVMGGSMGGMQTLQFVNNFPDKAKVAIPIACTASHSAQNIAFNELGRQSIMADANWENGDYSNQNKNPNKGLSVARMAAHITYLSKNGLQEKFGRKLQERDDLKFGFDADFQIESYLRYQGSVFVDRFDANSYLYITRAMDYFDLIKEHHGNLSKAFEKTKTKFLIISFTSDWLYPTSENKEIVIALNAIGADVGFVEIESDKGHDSFLLKVPKFLNTLGDYIKTAYSKN</sequence>
<feature type="active site" evidence="7 8">
    <location>
        <position position="347"/>
    </location>
</feature>
<dbReference type="Proteomes" id="UP000501094">
    <property type="component" value="Chromosome"/>
</dbReference>
<feature type="domain" description="AB hydrolase-1" evidence="9">
    <location>
        <begin position="44"/>
        <end position="353"/>
    </location>
</feature>
<feature type="active site" description="Nucleophile" evidence="7 8">
    <location>
        <position position="148"/>
    </location>
</feature>
<feature type="active site" evidence="7 8">
    <location>
        <position position="314"/>
    </location>
</feature>
<evidence type="ECO:0000256" key="6">
    <source>
        <dbReference type="ARBA" id="ARBA00023315"/>
    </source>
</evidence>
<evidence type="ECO:0000256" key="8">
    <source>
        <dbReference type="PIRSR" id="PIRSR000443-1"/>
    </source>
</evidence>
<evidence type="ECO:0000256" key="5">
    <source>
        <dbReference type="ARBA" id="ARBA00023167"/>
    </source>
</evidence>
<dbReference type="Gene3D" id="3.40.50.1820">
    <property type="entry name" value="alpha/beta hydrolase"/>
    <property type="match status" value="1"/>
</dbReference>
<keyword evidence="2 7" id="KW-0963">Cytoplasm</keyword>
<dbReference type="Pfam" id="PF00561">
    <property type="entry name" value="Abhydrolase_1"/>
    <property type="match status" value="1"/>
</dbReference>
<dbReference type="FunFam" id="1.10.1740.110:FF:000001">
    <property type="entry name" value="Homoserine O-acetyltransferase"/>
    <property type="match status" value="1"/>
</dbReference>
<protein>
    <recommendedName>
        <fullName evidence="7">Homoserine O-acetyltransferase</fullName>
        <shortName evidence="7">HAT</shortName>
        <ecNumber evidence="7">2.3.1.31</ecNumber>
    </recommendedName>
    <alternativeName>
        <fullName evidence="7">Homoserine transacetylase</fullName>
        <shortName evidence="7">HTA</shortName>
    </alternativeName>
</protein>
<evidence type="ECO:0000256" key="1">
    <source>
        <dbReference type="ARBA" id="ARBA00011738"/>
    </source>
</evidence>
<reference evidence="10 11" key="1">
    <citation type="journal article" date="2020" name="Nat. Microbiol.">
        <title>Lysogenic host-virus interactions in SAR11 marine bacteria.</title>
        <authorList>
            <person name="Morris R.M."/>
            <person name="Cain K.R."/>
            <person name="Hvorecny K.L."/>
            <person name="Kollman J.M."/>
        </authorList>
    </citation>
    <scope>NUCLEOTIDE SEQUENCE [LARGE SCALE GENOMIC DNA]</scope>
    <source>
        <strain evidence="10 11">NP1</strain>
    </source>
</reference>
<dbReference type="PANTHER" id="PTHR32268:SF11">
    <property type="entry name" value="HOMOSERINE O-ACETYLTRANSFERASE"/>
    <property type="match status" value="1"/>
</dbReference>
<dbReference type="InterPro" id="IPR008220">
    <property type="entry name" value="HAT_MetX-like"/>
</dbReference>
<keyword evidence="6 7" id="KW-0012">Acyltransferase</keyword>
<evidence type="ECO:0000256" key="4">
    <source>
        <dbReference type="ARBA" id="ARBA00022679"/>
    </source>
</evidence>
<comment type="similarity">
    <text evidence="7">Belongs to the AB hydrolase superfamily. MetX family.</text>
</comment>
<comment type="subcellular location">
    <subcellularLocation>
        <location evidence="7">Cytoplasm</location>
    </subcellularLocation>
</comment>
<dbReference type="NCBIfam" id="TIGR01392">
    <property type="entry name" value="homoserO_Ac_trn"/>
    <property type="match status" value="1"/>
</dbReference>
<comment type="subunit">
    <text evidence="1 7">Homodimer.</text>
</comment>
<dbReference type="RefSeq" id="WP_168607043.1">
    <property type="nucleotide sequence ID" value="NZ_CP038852.1"/>
</dbReference>
<dbReference type="InterPro" id="IPR000073">
    <property type="entry name" value="AB_hydrolase_1"/>
</dbReference>
<evidence type="ECO:0000256" key="2">
    <source>
        <dbReference type="ARBA" id="ARBA00022490"/>
    </source>
</evidence>
<comment type="catalytic activity">
    <reaction evidence="7">
        <text>L-homoserine + acetyl-CoA = O-acetyl-L-homoserine + CoA</text>
        <dbReference type="Rhea" id="RHEA:13701"/>
        <dbReference type="ChEBI" id="CHEBI:57287"/>
        <dbReference type="ChEBI" id="CHEBI:57288"/>
        <dbReference type="ChEBI" id="CHEBI:57476"/>
        <dbReference type="ChEBI" id="CHEBI:57716"/>
        <dbReference type="EC" id="2.3.1.31"/>
    </reaction>
</comment>
<dbReference type="PIRSF" id="PIRSF000443">
    <property type="entry name" value="Homoser_Ac_trans"/>
    <property type="match status" value="1"/>
</dbReference>
<dbReference type="HAMAP" id="MF_00296">
    <property type="entry name" value="MetX_acyltransf"/>
    <property type="match status" value="1"/>
</dbReference>
<feature type="binding site" evidence="7">
    <location>
        <position position="348"/>
    </location>
    <ligand>
        <name>substrate</name>
    </ligand>
</feature>
<keyword evidence="11" id="KW-1185">Reference proteome</keyword>
<dbReference type="AlphaFoldDB" id="A0A6H1Q2X5"/>
<feature type="binding site" evidence="7">
    <location>
        <position position="218"/>
    </location>
    <ligand>
        <name>substrate</name>
    </ligand>
</feature>
<proteinExistence type="inferred from homology"/>
<dbReference type="NCBIfam" id="NF001209">
    <property type="entry name" value="PRK00175.1"/>
    <property type="match status" value="1"/>
</dbReference>
<dbReference type="PANTHER" id="PTHR32268">
    <property type="entry name" value="HOMOSERINE O-ACETYLTRANSFERASE"/>
    <property type="match status" value="1"/>
</dbReference>
<evidence type="ECO:0000259" key="9">
    <source>
        <dbReference type="Pfam" id="PF00561"/>
    </source>
</evidence>
<dbReference type="InterPro" id="IPR029058">
    <property type="entry name" value="AB_hydrolase_fold"/>
</dbReference>
<evidence type="ECO:0000256" key="3">
    <source>
        <dbReference type="ARBA" id="ARBA00022605"/>
    </source>
</evidence>
<dbReference type="GO" id="GO:0009086">
    <property type="term" value="P:methionine biosynthetic process"/>
    <property type="evidence" value="ECO:0007669"/>
    <property type="project" value="UniProtKB-UniRule"/>
</dbReference>
<dbReference type="KEGG" id="peg:E5R92_05240"/>
<keyword evidence="4 7" id="KW-0808">Transferase</keyword>
<dbReference type="GO" id="GO:0009092">
    <property type="term" value="P:homoserine metabolic process"/>
    <property type="evidence" value="ECO:0007669"/>
    <property type="project" value="TreeGrafter"/>
</dbReference>
<keyword evidence="3 7" id="KW-0028">Amino-acid biosynthesis</keyword>
<evidence type="ECO:0000313" key="11">
    <source>
        <dbReference type="Proteomes" id="UP000501094"/>
    </source>
</evidence>
<dbReference type="EMBL" id="CP038852">
    <property type="protein sequence ID" value="QIZ21184.1"/>
    <property type="molecule type" value="Genomic_DNA"/>
</dbReference>
<comment type="function">
    <text evidence="7">Transfers an acetyl group from acetyl-CoA to L-homoserine, forming acetyl-L-homoserine.</text>
</comment>